<reference evidence="2 3" key="1">
    <citation type="submission" date="2020-06" db="EMBL/GenBank/DDBJ databases">
        <title>Sphingomonas hominis sp. nov., a member of the Sphingomonas, isolated from the hair of a 22-year-old girl.</title>
        <authorList>
            <person name="Zhang D.-F."/>
            <person name="Cui X.-W."/>
        </authorList>
    </citation>
    <scope>NUCLEOTIDE SEQUENCE [LARGE SCALE GENOMIC DNA]</scope>
    <source>
        <strain evidence="2 3">HHU CXW</strain>
    </source>
</reference>
<accession>A0ABX2JKA6</accession>
<evidence type="ECO:0000259" key="1">
    <source>
        <dbReference type="Pfam" id="PF14525"/>
    </source>
</evidence>
<dbReference type="RefSeq" id="WP_174195325.1">
    <property type="nucleotide sequence ID" value="NZ_JABULH010000020.1"/>
</dbReference>
<dbReference type="EMBL" id="JABULH010000020">
    <property type="protein sequence ID" value="NTS66847.1"/>
    <property type="molecule type" value="Genomic_DNA"/>
</dbReference>
<proteinExistence type="predicted"/>
<name>A0ABX2JKA6_9SPHN</name>
<protein>
    <recommendedName>
        <fullName evidence="1">Transcription regulator HTH AraC- type ligand binding domain-containing protein</fullName>
    </recommendedName>
</protein>
<dbReference type="Proteomes" id="UP000621447">
    <property type="component" value="Unassembled WGS sequence"/>
</dbReference>
<keyword evidence="3" id="KW-1185">Reference proteome</keyword>
<dbReference type="Pfam" id="PF14525">
    <property type="entry name" value="AraC_binding_2"/>
    <property type="match status" value="1"/>
</dbReference>
<feature type="domain" description="Transcription regulator HTH AraC- type ligand binding" evidence="1">
    <location>
        <begin position="32"/>
        <end position="188"/>
    </location>
</feature>
<sequence length="230" mass="24910">MNAAGYRFSTVGRQSHDAFDQYRSIFAAGAETTRHADAFEAELTGYEFTRMVVHRRRLVGIRHVRDTAQVRRTDFSHFTLTLCLTGEVAAIVDEEERVLRPGEILLCDMTRSGVIQIDGAETITAAVAREVVEAAGGEPRRFNGLILGSTRAAPLARYLTALTHPPSLETPTGSPEEEVAERLRDILAGQATAAARRASHHRGAAGRSGVRRGRAGGCVANVARDALPHV</sequence>
<evidence type="ECO:0000313" key="2">
    <source>
        <dbReference type="EMBL" id="NTS66847.1"/>
    </source>
</evidence>
<comment type="caution">
    <text evidence="2">The sequence shown here is derived from an EMBL/GenBank/DDBJ whole genome shotgun (WGS) entry which is preliminary data.</text>
</comment>
<organism evidence="2 3">
    <name type="scientific">Sphingomonas hominis</name>
    <dbReference type="NCBI Taxonomy" id="2741495"/>
    <lineage>
        <taxon>Bacteria</taxon>
        <taxon>Pseudomonadati</taxon>
        <taxon>Pseudomonadota</taxon>
        <taxon>Alphaproteobacteria</taxon>
        <taxon>Sphingomonadales</taxon>
        <taxon>Sphingomonadaceae</taxon>
        <taxon>Sphingomonas</taxon>
    </lineage>
</organism>
<evidence type="ECO:0000313" key="3">
    <source>
        <dbReference type="Proteomes" id="UP000621447"/>
    </source>
</evidence>
<dbReference type="InterPro" id="IPR035418">
    <property type="entry name" value="AraC-bd_2"/>
</dbReference>
<gene>
    <name evidence="2" type="ORF">HRV97_17035</name>
</gene>